<dbReference type="AlphaFoldDB" id="A0A6S7DFM9"/>
<dbReference type="InterPro" id="IPR036259">
    <property type="entry name" value="MFS_trans_sf"/>
</dbReference>
<feature type="transmembrane region" description="Helical" evidence="1">
    <location>
        <begin position="25"/>
        <end position="49"/>
    </location>
</feature>
<feature type="transmembrane region" description="Helical" evidence="1">
    <location>
        <begin position="55"/>
        <end position="78"/>
    </location>
</feature>
<dbReference type="EMBL" id="CADIKW010000007">
    <property type="protein sequence ID" value="CAB3881300.1"/>
    <property type="molecule type" value="Genomic_DNA"/>
</dbReference>
<evidence type="ECO:0000313" key="3">
    <source>
        <dbReference type="Proteomes" id="UP000494272"/>
    </source>
</evidence>
<keyword evidence="1" id="KW-0472">Membrane</keyword>
<keyword evidence="1" id="KW-1133">Transmembrane helix</keyword>
<keyword evidence="1" id="KW-0812">Transmembrane</keyword>
<gene>
    <name evidence="2" type="primary">hsrA_1</name>
    <name evidence="2" type="ORF">LMG26841_03471</name>
</gene>
<evidence type="ECO:0000256" key="1">
    <source>
        <dbReference type="SAM" id="Phobius"/>
    </source>
</evidence>
<name>A0A6S7DFM9_9BURK</name>
<organism evidence="2 3">
    <name type="scientific">Achromobacter dolens</name>
    <dbReference type="NCBI Taxonomy" id="1287738"/>
    <lineage>
        <taxon>Bacteria</taxon>
        <taxon>Pseudomonadati</taxon>
        <taxon>Pseudomonadota</taxon>
        <taxon>Betaproteobacteria</taxon>
        <taxon>Burkholderiales</taxon>
        <taxon>Alcaligenaceae</taxon>
        <taxon>Achromobacter</taxon>
    </lineage>
</organism>
<reference evidence="2 3" key="1">
    <citation type="submission" date="2020-04" db="EMBL/GenBank/DDBJ databases">
        <authorList>
            <person name="De Canck E."/>
        </authorList>
    </citation>
    <scope>NUCLEOTIDE SEQUENCE [LARGE SCALE GENOMIC DNA]</scope>
    <source>
        <strain evidence="2 3">LMG 26841</strain>
    </source>
</reference>
<keyword evidence="3" id="KW-1185">Reference proteome</keyword>
<dbReference type="Proteomes" id="UP000494272">
    <property type="component" value="Unassembled WGS sequence"/>
</dbReference>
<proteinExistence type="predicted"/>
<dbReference type="SUPFAM" id="SSF103473">
    <property type="entry name" value="MFS general substrate transporter"/>
    <property type="match status" value="1"/>
</dbReference>
<evidence type="ECO:0000313" key="2">
    <source>
        <dbReference type="EMBL" id="CAB3881300.1"/>
    </source>
</evidence>
<protein>
    <submittedName>
        <fullName evidence="2">Putative transport protein HsrA</fullName>
    </submittedName>
</protein>
<accession>A0A6S7DFM9</accession>
<sequence length="95" mass="9611">MQFAAMNSVTLKGLNARDAGSGNSLFSMVQMLAIGLGVTIGGGLVGVFSGADDAMLARAFTLAFLCVGAITLLSALVFRRLDAESLNGSGRRAAG</sequence>